<reference evidence="2 3" key="1">
    <citation type="submission" date="2015-11" db="EMBL/GenBank/DDBJ databases">
        <title>Bacillus caseinolyticus sp nov.</title>
        <authorList>
            <person name="Dastager S.G."/>
            <person name="Mawlankar R."/>
        </authorList>
    </citation>
    <scope>NUCLEOTIDE SEQUENCE [LARGE SCALE GENOMIC DNA]</scope>
    <source>
        <strain evidence="2 3">SGD-V-76</strain>
    </source>
</reference>
<sequence length="82" mass="9707">MLNSSRKFDEESKGDEQVRVNNSGNLSVEYFISYFQLVMNTQTMKAHEAKELIFKRFFNYDPLLRGKTTYSNFEKAYLAFTQ</sequence>
<evidence type="ECO:0000313" key="2">
    <source>
        <dbReference type="EMBL" id="KSU87774.1"/>
    </source>
</evidence>
<dbReference type="AlphaFoldDB" id="A0A0V8JL57"/>
<proteinExistence type="predicted"/>
<dbReference type="Proteomes" id="UP000053681">
    <property type="component" value="Unassembled WGS sequence"/>
</dbReference>
<name>A0A0V8JL57_9BACI</name>
<protein>
    <submittedName>
        <fullName evidence="2">Uncharacterized protein</fullName>
    </submittedName>
</protein>
<comment type="caution">
    <text evidence="2">The sequence shown here is derived from an EMBL/GenBank/DDBJ whole genome shotgun (WGS) entry which is preliminary data.</text>
</comment>
<gene>
    <name evidence="2" type="ORF">AS180_11185</name>
</gene>
<accession>A0A0V8JL57</accession>
<feature type="compositionally biased region" description="Basic and acidic residues" evidence="1">
    <location>
        <begin position="1"/>
        <end position="18"/>
    </location>
</feature>
<evidence type="ECO:0000313" key="3">
    <source>
        <dbReference type="Proteomes" id="UP000053681"/>
    </source>
</evidence>
<feature type="region of interest" description="Disordered" evidence="1">
    <location>
        <begin position="1"/>
        <end position="20"/>
    </location>
</feature>
<evidence type="ECO:0000256" key="1">
    <source>
        <dbReference type="SAM" id="MobiDB-lite"/>
    </source>
</evidence>
<organism evidence="2 3">
    <name type="scientific">Priestia veravalensis</name>
    <dbReference type="NCBI Taxonomy" id="1414648"/>
    <lineage>
        <taxon>Bacteria</taxon>
        <taxon>Bacillati</taxon>
        <taxon>Bacillota</taxon>
        <taxon>Bacilli</taxon>
        <taxon>Bacillales</taxon>
        <taxon>Bacillaceae</taxon>
        <taxon>Priestia</taxon>
    </lineage>
</organism>
<keyword evidence="3" id="KW-1185">Reference proteome</keyword>
<dbReference type="EMBL" id="LNQP01000035">
    <property type="protein sequence ID" value="KSU87774.1"/>
    <property type="molecule type" value="Genomic_DNA"/>
</dbReference>